<dbReference type="PANTHER" id="PTHR21580">
    <property type="entry name" value="SHIPPO-1-RELATED"/>
    <property type="match status" value="1"/>
</dbReference>
<evidence type="ECO:0000313" key="2">
    <source>
        <dbReference type="EMBL" id="CAK87737.1"/>
    </source>
</evidence>
<feature type="region of interest" description="Disordered" evidence="1">
    <location>
        <begin position="110"/>
        <end position="164"/>
    </location>
</feature>
<reference evidence="2 3" key="1">
    <citation type="journal article" date="2006" name="Nature">
        <title>Global trends of whole-genome duplications revealed by the ciliate Paramecium tetraurelia.</title>
        <authorList>
            <consortium name="Genoscope"/>
            <person name="Aury J.-M."/>
            <person name="Jaillon O."/>
            <person name="Duret L."/>
            <person name="Noel B."/>
            <person name="Jubin C."/>
            <person name="Porcel B.M."/>
            <person name="Segurens B."/>
            <person name="Daubin V."/>
            <person name="Anthouard V."/>
            <person name="Aiach N."/>
            <person name="Arnaiz O."/>
            <person name="Billaut A."/>
            <person name="Beisson J."/>
            <person name="Blanc I."/>
            <person name="Bouhouche K."/>
            <person name="Camara F."/>
            <person name="Duharcourt S."/>
            <person name="Guigo R."/>
            <person name="Gogendeau D."/>
            <person name="Katinka M."/>
            <person name="Keller A.-M."/>
            <person name="Kissmehl R."/>
            <person name="Klotz C."/>
            <person name="Koll F."/>
            <person name="Le Moue A."/>
            <person name="Lepere C."/>
            <person name="Malinsky S."/>
            <person name="Nowacki M."/>
            <person name="Nowak J.K."/>
            <person name="Plattner H."/>
            <person name="Poulain J."/>
            <person name="Ruiz F."/>
            <person name="Serrano V."/>
            <person name="Zagulski M."/>
            <person name="Dessen P."/>
            <person name="Betermier M."/>
            <person name="Weissenbach J."/>
            <person name="Scarpelli C."/>
            <person name="Schachter V."/>
            <person name="Sperling L."/>
            <person name="Meyer E."/>
            <person name="Cohen J."/>
            <person name="Wincker P."/>
        </authorList>
    </citation>
    <scope>NUCLEOTIDE SEQUENCE [LARGE SCALE GENOMIC DNA]</scope>
    <source>
        <strain evidence="2 3">Stock d4-2</strain>
    </source>
</reference>
<feature type="compositionally biased region" description="Polar residues" evidence="1">
    <location>
        <begin position="26"/>
        <end position="35"/>
    </location>
</feature>
<dbReference type="InterPro" id="IPR051291">
    <property type="entry name" value="CIMAP"/>
</dbReference>
<evidence type="ECO:0000313" key="3">
    <source>
        <dbReference type="Proteomes" id="UP000000600"/>
    </source>
</evidence>
<dbReference type="Pfam" id="PF07004">
    <property type="entry name" value="SHIPPO-rpt"/>
    <property type="match status" value="7"/>
</dbReference>
<dbReference type="GeneID" id="5040919"/>
<feature type="region of interest" description="Disordered" evidence="1">
    <location>
        <begin position="1"/>
        <end position="76"/>
    </location>
</feature>
<organism evidence="2 3">
    <name type="scientific">Paramecium tetraurelia</name>
    <dbReference type="NCBI Taxonomy" id="5888"/>
    <lineage>
        <taxon>Eukaryota</taxon>
        <taxon>Sar</taxon>
        <taxon>Alveolata</taxon>
        <taxon>Ciliophora</taxon>
        <taxon>Intramacronucleata</taxon>
        <taxon>Oligohymenophorea</taxon>
        <taxon>Peniculida</taxon>
        <taxon>Parameciidae</taxon>
        <taxon>Paramecium</taxon>
    </lineage>
</organism>
<dbReference type="OrthoDB" id="284677at2759"/>
<name>A0DXH0_PARTE</name>
<dbReference type="KEGG" id="ptm:GSPATT00021370001"/>
<proteinExistence type="predicted"/>
<keyword evidence="3" id="KW-1185">Reference proteome</keyword>
<dbReference type="HOGENOM" id="CLU_070947_0_0_1"/>
<dbReference type="InParanoid" id="A0DXH0"/>
<dbReference type="EMBL" id="CT868629">
    <property type="protein sequence ID" value="CAK87737.1"/>
    <property type="molecule type" value="Genomic_DNA"/>
</dbReference>
<dbReference type="OMA" id="EISTTFY"/>
<dbReference type="PANTHER" id="PTHR21580:SF60">
    <property type="entry name" value="SPERM-TAIL PG-RICH REPEAT-CONTAINING PROTEIN 2"/>
    <property type="match status" value="1"/>
</dbReference>
<evidence type="ECO:0000256" key="1">
    <source>
        <dbReference type="SAM" id="MobiDB-lite"/>
    </source>
</evidence>
<protein>
    <submittedName>
        <fullName evidence="2">Uncharacterized protein</fullName>
    </submittedName>
</protein>
<dbReference type="Proteomes" id="UP000000600">
    <property type="component" value="Unassembled WGS sequence"/>
</dbReference>
<gene>
    <name evidence="2" type="ORF">GSPATT00021370001</name>
</gene>
<dbReference type="AlphaFoldDB" id="A0DXH0"/>
<sequence>MSIQTKNTKRNELNSSYQGPPGPASYNPQLDSSYTKPPKWTIRGGNQREILVQQSLPGPGQYHPKLPESQKKTLIHGKSYQFDKEESYKPGPGAYKIEVSQLSKIGFRIGSQKRYKEDQKRSPGPGDYEIISKSNVPSFKVGKQSRSEKKVNNTVGPGQYNMPQLMKTDAGFKILPRREKTIQNITPAPNAYEIQSQERVKSFKIGTSKRDGIFNKSISPGPGDYSVEIVKEQAGYSIGRSQRSDKKIDSIPGPGYYKLVKPSNAPKYSIYERHREKSEMSGPGPQSYTIGDFKDTKRVIFGHAKRDSYSRLIVPAQGPGEYETDVKQRKPHVSIVFGREKRSQSCSDHTQIPGPGQYEISTTFYVKKK</sequence>
<dbReference type="InterPro" id="IPR010736">
    <property type="entry name" value="SHIPPO-rpt"/>
</dbReference>
<dbReference type="RefSeq" id="XP_001455134.1">
    <property type="nucleotide sequence ID" value="XM_001455097.2"/>
</dbReference>
<accession>A0DXH0</accession>